<dbReference type="AlphaFoldDB" id="A0A517SEW7"/>
<dbReference type="Proteomes" id="UP000315700">
    <property type="component" value="Chromosome"/>
</dbReference>
<dbReference type="RefSeq" id="WP_197454062.1">
    <property type="nucleotide sequence ID" value="NZ_CP036271.1"/>
</dbReference>
<gene>
    <name evidence="2" type="ORF">Pan44_27110</name>
</gene>
<evidence type="ECO:0000313" key="2">
    <source>
        <dbReference type="EMBL" id="QDT54676.1"/>
    </source>
</evidence>
<reference evidence="2 3" key="1">
    <citation type="submission" date="2019-02" db="EMBL/GenBank/DDBJ databases">
        <title>Deep-cultivation of Planctomycetes and their phenomic and genomic characterization uncovers novel biology.</title>
        <authorList>
            <person name="Wiegand S."/>
            <person name="Jogler M."/>
            <person name="Boedeker C."/>
            <person name="Pinto D."/>
            <person name="Vollmers J."/>
            <person name="Rivas-Marin E."/>
            <person name="Kohn T."/>
            <person name="Peeters S.H."/>
            <person name="Heuer A."/>
            <person name="Rast P."/>
            <person name="Oberbeckmann S."/>
            <person name="Bunk B."/>
            <person name="Jeske O."/>
            <person name="Meyerdierks A."/>
            <person name="Storesund J.E."/>
            <person name="Kallscheuer N."/>
            <person name="Luecker S."/>
            <person name="Lage O.M."/>
            <person name="Pohl T."/>
            <person name="Merkel B.J."/>
            <person name="Hornburger P."/>
            <person name="Mueller R.-W."/>
            <person name="Bruemmer F."/>
            <person name="Labrenz M."/>
            <person name="Spormann A.M."/>
            <person name="Op den Camp H."/>
            <person name="Overmann J."/>
            <person name="Amann R."/>
            <person name="Jetten M.S.M."/>
            <person name="Mascher T."/>
            <person name="Medema M.H."/>
            <person name="Devos D.P."/>
            <person name="Kaster A.-K."/>
            <person name="Ovreas L."/>
            <person name="Rohde M."/>
            <person name="Galperin M.Y."/>
            <person name="Jogler C."/>
        </authorList>
    </citation>
    <scope>NUCLEOTIDE SEQUENCE [LARGE SCALE GENOMIC DNA]</scope>
    <source>
        <strain evidence="2 3">Pan44</strain>
    </source>
</reference>
<keyword evidence="3" id="KW-1185">Reference proteome</keyword>
<organism evidence="2 3">
    <name type="scientific">Caulifigura coniformis</name>
    <dbReference type="NCBI Taxonomy" id="2527983"/>
    <lineage>
        <taxon>Bacteria</taxon>
        <taxon>Pseudomonadati</taxon>
        <taxon>Planctomycetota</taxon>
        <taxon>Planctomycetia</taxon>
        <taxon>Planctomycetales</taxon>
        <taxon>Planctomycetaceae</taxon>
        <taxon>Caulifigura</taxon>
    </lineage>
</organism>
<dbReference type="EMBL" id="CP036271">
    <property type="protein sequence ID" value="QDT54676.1"/>
    <property type="molecule type" value="Genomic_DNA"/>
</dbReference>
<accession>A0A517SEW7</accession>
<dbReference type="InParanoid" id="A0A517SEW7"/>
<sequence>MSSSIPAKAPRLMWPDPELEMSPNWNGLVCPIITMDLKKPPLKSRPVRRAMSPRMRQQLQEITKTAKELRQSIQMTLKAKGRNSSPIDPSAGDWGAVDKAATFKAINRLLALASGGERRAELPRCSPSQLGAVLNATVGNIARAQGKQEGDGSDNAFENAPVFWDVPEPVMMRLKPRDIRESRRLRGLPVIRMDLAAPAGAINSAVAGNWGDIDLDALFPALNDLIQLIAEDGAEVPLCKPNELPGTLNEIAERLEQSAEKDKPVEMSCKTAPSNRKIPGKSFTEADRAAARRLLGRK</sequence>
<protein>
    <submittedName>
        <fullName evidence="2">Uncharacterized protein</fullName>
    </submittedName>
</protein>
<proteinExistence type="predicted"/>
<feature type="region of interest" description="Disordered" evidence="1">
    <location>
        <begin position="257"/>
        <end position="283"/>
    </location>
</feature>
<dbReference type="KEGG" id="ccos:Pan44_27110"/>
<evidence type="ECO:0000256" key="1">
    <source>
        <dbReference type="SAM" id="MobiDB-lite"/>
    </source>
</evidence>
<evidence type="ECO:0000313" key="3">
    <source>
        <dbReference type="Proteomes" id="UP000315700"/>
    </source>
</evidence>
<name>A0A517SEW7_9PLAN</name>